<evidence type="ECO:0000259" key="1">
    <source>
        <dbReference type="Pfam" id="PF12991"/>
    </source>
</evidence>
<reference evidence="3 4" key="1">
    <citation type="submission" date="2024-09" db="EMBL/GenBank/DDBJ databases">
        <authorList>
            <person name="Sun Q."/>
            <person name="Mori K."/>
        </authorList>
    </citation>
    <scope>NUCLEOTIDE SEQUENCE [LARGE SCALE GENOMIC DNA]</scope>
    <source>
        <strain evidence="3 4">CCM 7765</strain>
    </source>
</reference>
<dbReference type="InterPro" id="IPR043964">
    <property type="entry name" value="P-loop_TraG"/>
</dbReference>
<accession>A0ABV6HIC6</accession>
<evidence type="ECO:0000313" key="4">
    <source>
        <dbReference type="Proteomes" id="UP001589774"/>
    </source>
</evidence>
<dbReference type="Proteomes" id="UP001589774">
    <property type="component" value="Unassembled WGS sequence"/>
</dbReference>
<dbReference type="Pfam" id="PF19044">
    <property type="entry name" value="P-loop_TraG"/>
    <property type="match status" value="1"/>
</dbReference>
<dbReference type="Pfam" id="PF12991">
    <property type="entry name" value="DUF3875"/>
    <property type="match status" value="1"/>
</dbReference>
<feature type="domain" description="TraG P-loop" evidence="2">
    <location>
        <begin position="407"/>
        <end position="812"/>
    </location>
</feature>
<name>A0ABV6HIC6_9SPHI</name>
<organism evidence="3 4">
    <name type="scientific">Olivibacter oleidegradans</name>
    <dbReference type="NCBI Taxonomy" id="760123"/>
    <lineage>
        <taxon>Bacteria</taxon>
        <taxon>Pseudomonadati</taxon>
        <taxon>Bacteroidota</taxon>
        <taxon>Sphingobacteriia</taxon>
        <taxon>Sphingobacteriales</taxon>
        <taxon>Sphingobacteriaceae</taxon>
        <taxon>Olivibacter</taxon>
    </lineage>
</organism>
<dbReference type="Gene3D" id="1.10.8.730">
    <property type="match status" value="1"/>
</dbReference>
<dbReference type="SUPFAM" id="SSF52540">
    <property type="entry name" value="P-loop containing nucleoside triphosphate hydrolases"/>
    <property type="match status" value="1"/>
</dbReference>
<feature type="domain" description="TraG N-terminal Bacteroidetes" evidence="1">
    <location>
        <begin position="6"/>
        <end position="52"/>
    </location>
</feature>
<dbReference type="PANTHER" id="PTHR38467">
    <property type="match status" value="1"/>
</dbReference>
<proteinExistence type="predicted"/>
<evidence type="ECO:0000313" key="3">
    <source>
        <dbReference type="EMBL" id="MFC0318647.1"/>
    </source>
</evidence>
<dbReference type="EMBL" id="JBHLWO010000002">
    <property type="protein sequence ID" value="MFC0318647.1"/>
    <property type="molecule type" value="Genomic_DNA"/>
</dbReference>
<dbReference type="NCBIfam" id="TIGR03783">
    <property type="entry name" value="Bac_Flav_CT_G"/>
    <property type="match status" value="1"/>
</dbReference>
<dbReference type="RefSeq" id="WP_341273593.1">
    <property type="nucleotide sequence ID" value="NZ_JBHLWO010000002.1"/>
</dbReference>
<dbReference type="InterPro" id="IPR022509">
    <property type="entry name" value="Conjugation_ATPase_TraG"/>
</dbReference>
<gene>
    <name evidence="3" type="ORF">ACFFI0_10015</name>
</gene>
<dbReference type="PANTHER" id="PTHR38467:SF1">
    <property type="entry name" value="CONJUGATIVE TRANSFER: ASSEMBLY"/>
    <property type="match status" value="1"/>
</dbReference>
<dbReference type="Gene3D" id="3.40.50.300">
    <property type="entry name" value="P-loop containing nucleotide triphosphate hydrolases"/>
    <property type="match status" value="1"/>
</dbReference>
<comment type="caution">
    <text evidence="3">The sequence shown here is derived from an EMBL/GenBank/DDBJ whole genome shotgun (WGS) entry which is preliminary data.</text>
</comment>
<keyword evidence="4" id="KW-1185">Reference proteome</keyword>
<protein>
    <submittedName>
        <fullName evidence="3">TraG family conjugative transposon ATPase</fullName>
    </submittedName>
</protein>
<sequence length="817" mass="93315">MVKMEKWLEEVLPIMDVEHNCIISKKGDITIGYRMELPELFTLVGEDYEALHQSWIKAIKVLPKHCVVHKQDWVIEKSFSYPHDNRSFLTDAAARHFNGRKYFDHTAYLFLTKKPEGRKPGSSMASHLIGPGIIPEQLINDRMLQEFSASCQQFRQIINDSGLASMQRLKDDDLLSTGKKAGIIERYCYLSEKEDSPIVKDIQIEGEEFKIGRQRVELYALSDAADLPSLSGSRITYDRFSTDRSSFSVGFASSLGLLLPCNHIYNQFIVLEDPQKTIVKLEKKRLRLQSLAAYSRENAIAWEATNAFLNEAIGQQRLPVKSHFNVIVWAENREELKDLRNQVTTAMSRIDASTKLETVGAAQLFWAGIPGNAADLPLNECFDTFAEQSACFLNVDTNYQSDPSGTGIRFCDRLSARPVFTDFFIGPRKKGITSNMGTLICGSSGGGKSMTTNHILHSLYNQGAHCVVVDIGASYRALCEMLGGYYFTYTEDDPIRFNPFYLPAGQVLDTEKKESLKALLVSLWKEENESFNRSEYVALSNAISGYYRLLASDKNIFPSFDTFYEYLRDTYRHTLEESRVKETRFDIDNFLYVLQPYYRGGEFDFLLNATENLDLLDQPFIVLELDNIKDHPTIFPVVTLTIVELFISKMRKLPGVIKVLTVDEAWKAIAKSGMAEFLKYAFKTIRKFNGIPMVITQELDDLISSEIIKEAIINNADIKILLDMRKFMNKFDKLQDTLGFSEKGRTQLLSVNRDNREIFVDLGGQVMKVLRNELCPEEYYAFTTEGKERVEVIEYARKYGSMEEGIRHLVEDSKRKE</sequence>
<dbReference type="InterPro" id="IPR053155">
    <property type="entry name" value="F-pilin_assembly_TraC"/>
</dbReference>
<evidence type="ECO:0000259" key="2">
    <source>
        <dbReference type="Pfam" id="PF19044"/>
    </source>
</evidence>
<dbReference type="InterPro" id="IPR024451">
    <property type="entry name" value="TraG_N_Bacteroidetes"/>
</dbReference>
<dbReference type="InterPro" id="IPR027417">
    <property type="entry name" value="P-loop_NTPase"/>
</dbReference>